<sequence>MCLSEIGIIGGGDVRACGRRSHYQKSGPLYKGGGSDKAARLEAQRREIAEAAREAILEEFADAGRESLYNQHRDAVYDLNTQEVNRQAEEAERANRFALARNGLLGGSVNIDANEELNRRTNEGLMQAQGLADDAAASLRTQDENTKNSLLSMANNGINAAQASQLASEGLKANLQNAAANEAVAQVGNLFGDMQNAYLYNQAVKQNANLYNPYLAQQQKDPTAPQNSYGGTVS</sequence>
<evidence type="ECO:0000313" key="2">
    <source>
        <dbReference type="EMBL" id="MBM6928190.1"/>
    </source>
</evidence>
<accession>A0ABS2GQT1</accession>
<protein>
    <submittedName>
        <fullName evidence="2">Uncharacterized protein</fullName>
    </submittedName>
</protein>
<dbReference type="EMBL" id="JACJKX010000003">
    <property type="protein sequence ID" value="MBM6928190.1"/>
    <property type="molecule type" value="Genomic_DNA"/>
</dbReference>
<comment type="caution">
    <text evidence="2">The sequence shown here is derived from an EMBL/GenBank/DDBJ whole genome shotgun (WGS) entry which is preliminary data.</text>
</comment>
<evidence type="ECO:0000313" key="3">
    <source>
        <dbReference type="Proteomes" id="UP000777002"/>
    </source>
</evidence>
<dbReference type="RefSeq" id="WP_205049791.1">
    <property type="nucleotide sequence ID" value="NZ_JACJKX010000003.1"/>
</dbReference>
<reference evidence="2 3" key="1">
    <citation type="journal article" date="2021" name="Sci. Rep.">
        <title>The distribution of antibiotic resistance genes in chicken gut microbiota commensals.</title>
        <authorList>
            <person name="Juricova H."/>
            <person name="Matiasovicova J."/>
            <person name="Kubasova T."/>
            <person name="Cejkova D."/>
            <person name="Rychlik I."/>
        </authorList>
    </citation>
    <scope>NUCLEOTIDE SEQUENCE [LARGE SCALE GENOMIC DNA]</scope>
    <source>
        <strain evidence="2 3">An562</strain>
    </source>
</reference>
<keyword evidence="1" id="KW-0175">Coiled coil</keyword>
<organism evidence="2 3">
    <name type="scientific">Parasutterella secunda</name>
    <dbReference type="NCBI Taxonomy" id="626947"/>
    <lineage>
        <taxon>Bacteria</taxon>
        <taxon>Pseudomonadati</taxon>
        <taxon>Pseudomonadota</taxon>
        <taxon>Betaproteobacteria</taxon>
        <taxon>Burkholderiales</taxon>
        <taxon>Sutterellaceae</taxon>
        <taxon>Parasutterella</taxon>
    </lineage>
</organism>
<gene>
    <name evidence="2" type="ORF">H5985_02755</name>
</gene>
<dbReference type="Proteomes" id="UP000777002">
    <property type="component" value="Unassembled WGS sequence"/>
</dbReference>
<evidence type="ECO:0000256" key="1">
    <source>
        <dbReference type="SAM" id="Coils"/>
    </source>
</evidence>
<keyword evidence="3" id="KW-1185">Reference proteome</keyword>
<feature type="coiled-coil region" evidence="1">
    <location>
        <begin position="38"/>
        <end position="101"/>
    </location>
</feature>
<name>A0ABS2GQT1_9BURK</name>
<proteinExistence type="predicted"/>